<dbReference type="KEGG" id="tbl:TBLA_0E03110"/>
<evidence type="ECO:0000256" key="3">
    <source>
        <dbReference type="ARBA" id="ARBA00024947"/>
    </source>
</evidence>
<dbReference type="OMA" id="IDGPFKY"/>
<dbReference type="EMBL" id="HE806320">
    <property type="protein sequence ID" value="CCH61365.1"/>
    <property type="molecule type" value="Genomic_DNA"/>
</dbReference>
<name>I2H4R3_HENB6</name>
<dbReference type="GO" id="GO:0048039">
    <property type="term" value="F:ubiquinone binding"/>
    <property type="evidence" value="ECO:0007669"/>
    <property type="project" value="EnsemblFungi"/>
</dbReference>
<dbReference type="STRING" id="1071380.I2H4R3"/>
<dbReference type="HOGENOM" id="CLU_079653_1_2_1"/>
<evidence type="ECO:0000256" key="2">
    <source>
        <dbReference type="ARBA" id="ARBA00011814"/>
    </source>
</evidence>
<dbReference type="RefSeq" id="XP_004180884.1">
    <property type="nucleotide sequence ID" value="XM_004180836.1"/>
</dbReference>
<sequence>MARLAIRRINIQLSPCLNLKNQKRYLFTVPKGPIEYTHRVLIREEPTKVYNIVSEVSKYKEFIPYCLDSFVDKRDSNNDNKPIQAGLRVGFRQYDERFVCNVDCSNNVIGRRTKYVVKAESISHQLFKELSGTWIITPCVRNKNISTVELLLRFQFHSKLYNAVSTIFAHSATTLVMKAFATRAEQLKIIDDEKK</sequence>
<evidence type="ECO:0000313" key="6">
    <source>
        <dbReference type="Proteomes" id="UP000002866"/>
    </source>
</evidence>
<comment type="subunit">
    <text evidence="2">Interacts with coenzyme Q.</text>
</comment>
<comment type="function">
    <text evidence="3">Required for the function of coenzyme Q in the respiratory chain. May serve as a chaperone or may be involved in the transport of Q6 from its site of synthesis to the catalytic sites of the respiratory complexes.</text>
</comment>
<dbReference type="FunCoup" id="I2H4R3">
    <property type="interactions" value="147"/>
</dbReference>
<accession>I2H4R3</accession>
<dbReference type="GO" id="GO:0045333">
    <property type="term" value="P:cellular respiration"/>
    <property type="evidence" value="ECO:0007669"/>
    <property type="project" value="InterPro"/>
</dbReference>
<dbReference type="AlphaFoldDB" id="I2H4R3"/>
<reference evidence="5 6" key="1">
    <citation type="journal article" date="2011" name="Proc. Natl. Acad. Sci. U.S.A.">
        <title>Evolutionary erosion of yeast sex chromosomes by mating-type switching accidents.</title>
        <authorList>
            <person name="Gordon J.L."/>
            <person name="Armisen D."/>
            <person name="Proux-Wera E."/>
            <person name="Oheigeartaigh S.S."/>
            <person name="Byrne K.P."/>
            <person name="Wolfe K.H."/>
        </authorList>
    </citation>
    <scope>NUCLEOTIDE SEQUENCE [LARGE SCALE GENOMIC DNA]</scope>
    <source>
        <strain evidence="6">ATCC 34711 / CBS 6284 / DSM 70876 / NBRC 10599 / NRRL Y-10934 / UCD 77-7</strain>
    </source>
</reference>
<feature type="domain" description="Coenzyme Q-binding protein COQ10 START" evidence="4">
    <location>
        <begin position="46"/>
        <end position="180"/>
    </location>
</feature>
<comment type="similarity">
    <text evidence="1">Belongs to the COQ10 family.</text>
</comment>
<dbReference type="InterPro" id="IPR023393">
    <property type="entry name" value="START-like_dom_sf"/>
</dbReference>
<protein>
    <recommendedName>
        <fullName evidence="4">Coenzyme Q-binding protein COQ10 START domain-containing protein</fullName>
    </recommendedName>
</protein>
<dbReference type="PANTHER" id="PTHR12901">
    <property type="entry name" value="SPERM PROTEIN HOMOLOG"/>
    <property type="match status" value="1"/>
</dbReference>
<dbReference type="InterPro" id="IPR005031">
    <property type="entry name" value="COQ10_START"/>
</dbReference>
<organism evidence="5 6">
    <name type="scientific">Henningerozyma blattae (strain ATCC 34711 / CBS 6284 / DSM 70876 / NBRC 10599 / NRRL Y-10934 / UCD 77-7)</name>
    <name type="common">Yeast</name>
    <name type="synonym">Tetrapisispora blattae</name>
    <dbReference type="NCBI Taxonomy" id="1071380"/>
    <lineage>
        <taxon>Eukaryota</taxon>
        <taxon>Fungi</taxon>
        <taxon>Dikarya</taxon>
        <taxon>Ascomycota</taxon>
        <taxon>Saccharomycotina</taxon>
        <taxon>Saccharomycetes</taxon>
        <taxon>Saccharomycetales</taxon>
        <taxon>Saccharomycetaceae</taxon>
        <taxon>Henningerozyma</taxon>
    </lineage>
</organism>
<evidence type="ECO:0000256" key="1">
    <source>
        <dbReference type="ARBA" id="ARBA00006885"/>
    </source>
</evidence>
<dbReference type="Gene3D" id="3.30.530.20">
    <property type="match status" value="1"/>
</dbReference>
<dbReference type="Pfam" id="PF03364">
    <property type="entry name" value="Polyketide_cyc"/>
    <property type="match status" value="1"/>
</dbReference>
<dbReference type="InterPro" id="IPR044996">
    <property type="entry name" value="COQ10-like"/>
</dbReference>
<dbReference type="InParanoid" id="I2H4R3"/>
<dbReference type="SUPFAM" id="SSF55961">
    <property type="entry name" value="Bet v1-like"/>
    <property type="match status" value="1"/>
</dbReference>
<evidence type="ECO:0000313" key="5">
    <source>
        <dbReference type="EMBL" id="CCH61365.1"/>
    </source>
</evidence>
<dbReference type="Proteomes" id="UP000002866">
    <property type="component" value="Chromosome 5"/>
</dbReference>
<dbReference type="GO" id="GO:0006744">
    <property type="term" value="P:ubiquinone biosynthetic process"/>
    <property type="evidence" value="ECO:0007669"/>
    <property type="project" value="EnsemblFungi"/>
</dbReference>
<dbReference type="OrthoDB" id="292693at2759"/>
<dbReference type="GO" id="GO:0140104">
    <property type="term" value="F:molecular carrier activity"/>
    <property type="evidence" value="ECO:0007669"/>
    <property type="project" value="EnsemblFungi"/>
</dbReference>
<dbReference type="GeneID" id="14496438"/>
<keyword evidence="6" id="KW-1185">Reference proteome</keyword>
<proteinExistence type="inferred from homology"/>
<dbReference type="CDD" id="cd07813">
    <property type="entry name" value="COQ10p_like"/>
    <property type="match status" value="1"/>
</dbReference>
<dbReference type="eggNOG" id="KOG3177">
    <property type="taxonomic scope" value="Eukaryota"/>
</dbReference>
<dbReference type="GO" id="GO:0005743">
    <property type="term" value="C:mitochondrial inner membrane"/>
    <property type="evidence" value="ECO:0007669"/>
    <property type="project" value="EnsemblFungi"/>
</dbReference>
<gene>
    <name evidence="5" type="primary">TBLA0E03110</name>
    <name evidence="5" type="ORF">TBLA_0E03110</name>
</gene>
<evidence type="ECO:0000259" key="4">
    <source>
        <dbReference type="Pfam" id="PF03364"/>
    </source>
</evidence>
<dbReference type="PANTHER" id="PTHR12901:SF10">
    <property type="entry name" value="COENZYME Q-BINDING PROTEIN COQ10, MITOCHONDRIAL"/>
    <property type="match status" value="1"/>
</dbReference>